<feature type="compositionally biased region" description="Low complexity" evidence="6">
    <location>
        <begin position="406"/>
        <end position="415"/>
    </location>
</feature>
<feature type="compositionally biased region" description="Gly residues" evidence="6">
    <location>
        <begin position="477"/>
        <end position="496"/>
    </location>
</feature>
<feature type="region of interest" description="Disordered" evidence="6">
    <location>
        <begin position="105"/>
        <end position="153"/>
    </location>
</feature>
<evidence type="ECO:0000313" key="8">
    <source>
        <dbReference type="Proteomes" id="UP001176517"/>
    </source>
</evidence>
<feature type="region of interest" description="Disordered" evidence="6">
    <location>
        <begin position="248"/>
        <end position="273"/>
    </location>
</feature>
<name>A0AAN6JNN7_9BASI</name>
<evidence type="ECO:0000313" key="7">
    <source>
        <dbReference type="EMBL" id="KAK0543384.1"/>
    </source>
</evidence>
<feature type="region of interest" description="Disordered" evidence="6">
    <location>
        <begin position="195"/>
        <end position="236"/>
    </location>
</feature>
<evidence type="ECO:0000256" key="6">
    <source>
        <dbReference type="SAM" id="MobiDB-lite"/>
    </source>
</evidence>
<evidence type="ECO:0000256" key="5">
    <source>
        <dbReference type="ARBA" id="ARBA00023242"/>
    </source>
</evidence>
<feature type="compositionally biased region" description="Low complexity" evidence="6">
    <location>
        <begin position="216"/>
        <end position="226"/>
    </location>
</feature>
<feature type="compositionally biased region" description="Basic and acidic residues" evidence="6">
    <location>
        <begin position="117"/>
        <end position="130"/>
    </location>
</feature>
<organism evidence="7 8">
    <name type="scientific">Tilletia horrida</name>
    <dbReference type="NCBI Taxonomy" id="155126"/>
    <lineage>
        <taxon>Eukaryota</taxon>
        <taxon>Fungi</taxon>
        <taxon>Dikarya</taxon>
        <taxon>Basidiomycota</taxon>
        <taxon>Ustilaginomycotina</taxon>
        <taxon>Exobasidiomycetes</taxon>
        <taxon>Tilletiales</taxon>
        <taxon>Tilletiaceae</taxon>
        <taxon>Tilletia</taxon>
    </lineage>
</organism>
<dbReference type="Gene3D" id="4.10.280.10">
    <property type="entry name" value="Helix-loop-helix DNA-binding domain"/>
    <property type="match status" value="1"/>
</dbReference>
<feature type="compositionally biased region" description="Basic and acidic residues" evidence="6">
    <location>
        <begin position="263"/>
        <end position="273"/>
    </location>
</feature>
<feature type="compositionally biased region" description="Pro residues" evidence="6">
    <location>
        <begin position="198"/>
        <end position="215"/>
    </location>
</feature>
<accession>A0AAN6JNN7</accession>
<dbReference type="SUPFAM" id="SSF47459">
    <property type="entry name" value="HLH, helix-loop-helix DNA-binding domain"/>
    <property type="match status" value="1"/>
</dbReference>
<proteinExistence type="predicted"/>
<comment type="subcellular location">
    <subcellularLocation>
        <location evidence="1">Nucleus</location>
    </subcellularLocation>
</comment>
<dbReference type="GO" id="GO:0000978">
    <property type="term" value="F:RNA polymerase II cis-regulatory region sequence-specific DNA binding"/>
    <property type="evidence" value="ECO:0007669"/>
    <property type="project" value="TreeGrafter"/>
</dbReference>
<dbReference type="Proteomes" id="UP001176517">
    <property type="component" value="Unassembled WGS sequence"/>
</dbReference>
<dbReference type="InterPro" id="IPR052207">
    <property type="entry name" value="Max-like/E-box_TFs"/>
</dbReference>
<feature type="compositionally biased region" description="Acidic residues" evidence="6">
    <location>
        <begin position="377"/>
        <end position="395"/>
    </location>
</feature>
<evidence type="ECO:0000256" key="4">
    <source>
        <dbReference type="ARBA" id="ARBA00023163"/>
    </source>
</evidence>
<keyword evidence="4" id="KW-0804">Transcription</keyword>
<dbReference type="PANTHER" id="PTHR15741:SF39">
    <property type="entry name" value="BHLH TRANSCRIPTION FACTOR (EUROFUNG)"/>
    <property type="match status" value="1"/>
</dbReference>
<evidence type="ECO:0008006" key="9">
    <source>
        <dbReference type="Google" id="ProtNLM"/>
    </source>
</evidence>
<feature type="region of interest" description="Disordered" evidence="6">
    <location>
        <begin position="337"/>
        <end position="497"/>
    </location>
</feature>
<dbReference type="GO" id="GO:0046983">
    <property type="term" value="F:protein dimerization activity"/>
    <property type="evidence" value="ECO:0007669"/>
    <property type="project" value="InterPro"/>
</dbReference>
<evidence type="ECO:0000256" key="1">
    <source>
        <dbReference type="ARBA" id="ARBA00004123"/>
    </source>
</evidence>
<keyword evidence="3" id="KW-0238">DNA-binding</keyword>
<gene>
    <name evidence="7" type="ORF">OC846_006433</name>
</gene>
<evidence type="ECO:0000256" key="3">
    <source>
        <dbReference type="ARBA" id="ARBA00023125"/>
    </source>
</evidence>
<keyword evidence="2" id="KW-0805">Transcription regulation</keyword>
<dbReference type="GO" id="GO:0005634">
    <property type="term" value="C:nucleus"/>
    <property type="evidence" value="ECO:0007669"/>
    <property type="project" value="UniProtKB-SubCell"/>
</dbReference>
<dbReference type="EMBL" id="JAPDMZ010000367">
    <property type="protein sequence ID" value="KAK0543384.1"/>
    <property type="molecule type" value="Genomic_DNA"/>
</dbReference>
<feature type="compositionally biased region" description="Gly residues" evidence="6">
    <location>
        <begin position="561"/>
        <end position="572"/>
    </location>
</feature>
<protein>
    <recommendedName>
        <fullName evidence="9">BHLH domain-containing protein</fullName>
    </recommendedName>
</protein>
<reference evidence="7" key="1">
    <citation type="journal article" date="2023" name="PhytoFront">
        <title>Draft Genome Resources of Seven Strains of Tilletia horrida, Causal Agent of Kernel Smut of Rice.</title>
        <authorList>
            <person name="Khanal S."/>
            <person name="Antony Babu S."/>
            <person name="Zhou X.G."/>
        </authorList>
    </citation>
    <scope>NUCLEOTIDE SEQUENCE</scope>
    <source>
        <strain evidence="7">TX6</strain>
    </source>
</reference>
<sequence length="585" mass="60560">MMQSPPAMPPSYEDFNYTAEIDPNDPFFSSILASPPNVSLSPYHPAFHIGVGTPSGTSAALASLSSINHFASMPSMGGPGGLGTAGQDSSATLLSSPILPSPFPFGGVSGLPGTSQHDQHQHQHHHLDQHLHHHHQQQQQQQQEQHHQPPLTNSLFDASEQSFLLSFLSGFDGEFNPSLPDNLPSFADAAARVAAQGPPHPISPPHLSSRPPPKPSRTMSTSSSSLTLTASNSGAGAAADEVSLVRRTSGHAGPGATGGVGSSRRELLTDSEKRQNHILSEQRRRNYIREGFKELVELLDLGRAAGAMGLGLGAAKGTGVEEELWAAAIANGTAGEAAYEEDDRRHGVVPNGRAAGANGLHNGARGDEDGDGLGGVAEEEDEEDEDQEEEDDDDQGGPRKRVATGSSSSAAAAASTTNDDRPRSRAGATRKDGTKLARSRSGTRKPSANAAANHVHIGKNGSKAGGGVQTLPLPLGSAGGKGKGRGRGGSAGGGAGSKSAVLFQAVDLIRWLSARNEDLESQCNALESFRAARVAQINPHLLAHLQHGHHRQAGQSQQQQQGGGGGGPGAGQGVKTEETVGFGRS</sequence>
<feature type="compositionally biased region" description="Basic and acidic residues" evidence="6">
    <location>
        <begin position="418"/>
        <end position="435"/>
    </location>
</feature>
<evidence type="ECO:0000256" key="2">
    <source>
        <dbReference type="ARBA" id="ARBA00023015"/>
    </source>
</evidence>
<keyword evidence="5" id="KW-0539">Nucleus</keyword>
<feature type="compositionally biased region" description="Gly residues" evidence="6">
    <location>
        <begin position="252"/>
        <end position="261"/>
    </location>
</feature>
<keyword evidence="8" id="KW-1185">Reference proteome</keyword>
<dbReference type="PANTHER" id="PTHR15741">
    <property type="entry name" value="BASIC HELIX-LOOP-HELIX ZIP TRANSCRIPTION FACTOR"/>
    <property type="match status" value="1"/>
</dbReference>
<dbReference type="AlphaFoldDB" id="A0AAN6JNN7"/>
<dbReference type="GO" id="GO:0000981">
    <property type="term" value="F:DNA-binding transcription factor activity, RNA polymerase II-specific"/>
    <property type="evidence" value="ECO:0007669"/>
    <property type="project" value="TreeGrafter"/>
</dbReference>
<comment type="caution">
    <text evidence="7">The sequence shown here is derived from an EMBL/GenBank/DDBJ whole genome shotgun (WGS) entry which is preliminary data.</text>
</comment>
<feature type="region of interest" description="Disordered" evidence="6">
    <location>
        <begin position="546"/>
        <end position="585"/>
    </location>
</feature>
<dbReference type="InterPro" id="IPR036638">
    <property type="entry name" value="HLH_DNA-bd_sf"/>
</dbReference>